<evidence type="ECO:0000256" key="1">
    <source>
        <dbReference type="SAM" id="SignalP"/>
    </source>
</evidence>
<dbReference type="Proteomes" id="UP000326570">
    <property type="component" value="Unassembled WGS sequence"/>
</dbReference>
<keyword evidence="3" id="KW-1185">Reference proteome</keyword>
<comment type="caution">
    <text evidence="2">The sequence shown here is derived from an EMBL/GenBank/DDBJ whole genome shotgun (WGS) entry which is preliminary data.</text>
</comment>
<feature type="signal peptide" evidence="1">
    <location>
        <begin position="1"/>
        <end position="28"/>
    </location>
</feature>
<name>A0A5N1IT72_9BACT</name>
<organism evidence="2 3">
    <name type="scientific">Adhaeribacter soli</name>
    <dbReference type="NCBI Taxonomy" id="2607655"/>
    <lineage>
        <taxon>Bacteria</taxon>
        <taxon>Pseudomonadati</taxon>
        <taxon>Bacteroidota</taxon>
        <taxon>Cytophagia</taxon>
        <taxon>Cytophagales</taxon>
        <taxon>Hymenobacteraceae</taxon>
        <taxon>Adhaeribacter</taxon>
    </lineage>
</organism>
<accession>A0A5N1IT72</accession>
<protein>
    <recommendedName>
        <fullName evidence="4">Outer membrane protein beta-barrel domain-containing protein</fullName>
    </recommendedName>
</protein>
<dbReference type="EMBL" id="VTWT01000006">
    <property type="protein sequence ID" value="KAA9332848.1"/>
    <property type="molecule type" value="Genomic_DNA"/>
</dbReference>
<evidence type="ECO:0000313" key="3">
    <source>
        <dbReference type="Proteomes" id="UP000326570"/>
    </source>
</evidence>
<evidence type="ECO:0000313" key="2">
    <source>
        <dbReference type="EMBL" id="KAA9332848.1"/>
    </source>
</evidence>
<reference evidence="2 3" key="1">
    <citation type="submission" date="2019-09" db="EMBL/GenBank/DDBJ databases">
        <title>Genome sequence of Adhaeribacter sp. M2.</title>
        <authorList>
            <person name="Srinivasan S."/>
        </authorList>
    </citation>
    <scope>NUCLEOTIDE SEQUENCE [LARGE SCALE GENOMIC DNA]</scope>
    <source>
        <strain evidence="2 3">M2</strain>
    </source>
</reference>
<feature type="chain" id="PRO_5024976006" description="Outer membrane protein beta-barrel domain-containing protein" evidence="1">
    <location>
        <begin position="29"/>
        <end position="224"/>
    </location>
</feature>
<gene>
    <name evidence="2" type="ORF">F0P94_12705</name>
</gene>
<proteinExistence type="predicted"/>
<dbReference type="AlphaFoldDB" id="A0A5N1IT72"/>
<evidence type="ECO:0008006" key="4">
    <source>
        <dbReference type="Google" id="ProtNLM"/>
    </source>
</evidence>
<dbReference type="RefSeq" id="WP_150904260.1">
    <property type="nucleotide sequence ID" value="NZ_VTWT01000006.1"/>
</dbReference>
<keyword evidence="1" id="KW-0732">Signal</keyword>
<sequence>MNSNSQLTWKAAGLLVMALCLFATTAQAQVTDSTYQKQELNTGMPPASVPQPVIVTPPPPPAVKKAPADTVVKEKVKIKEKDETPFRKKLFTGGGFGLSFGNQTSNVQVSPILGYRISERFSAGLGMSYFYFSSGPYDATLLGGKAFAQAMVYKEFFAHVEYEKLSDIKDFSNNVAALLTGAGYRQMVSDRVGFDLMLLIDLNQNSRSLYSNPIFRGGLIINLF</sequence>